<comment type="caution">
    <text evidence="2">The sequence shown here is derived from an EMBL/GenBank/DDBJ whole genome shotgun (WGS) entry which is preliminary data.</text>
</comment>
<feature type="signal peptide" evidence="1">
    <location>
        <begin position="1"/>
        <end position="22"/>
    </location>
</feature>
<organism evidence="2 3">
    <name type="scientific">Colletotrichum kahawae</name>
    <name type="common">Coffee berry disease fungus</name>
    <dbReference type="NCBI Taxonomy" id="34407"/>
    <lineage>
        <taxon>Eukaryota</taxon>
        <taxon>Fungi</taxon>
        <taxon>Dikarya</taxon>
        <taxon>Ascomycota</taxon>
        <taxon>Pezizomycotina</taxon>
        <taxon>Sordariomycetes</taxon>
        <taxon>Hypocreomycetidae</taxon>
        <taxon>Glomerellales</taxon>
        <taxon>Glomerellaceae</taxon>
        <taxon>Colletotrichum</taxon>
        <taxon>Colletotrichum gloeosporioides species complex</taxon>
    </lineage>
</organism>
<accession>A0AAD9XY38</accession>
<dbReference type="Proteomes" id="UP001281614">
    <property type="component" value="Unassembled WGS sequence"/>
</dbReference>
<dbReference type="AlphaFoldDB" id="A0AAD9XY38"/>
<keyword evidence="3" id="KW-1185">Reference proteome</keyword>
<proteinExistence type="predicted"/>
<name>A0AAD9XY38_COLKA</name>
<sequence>MVLFRNIVLGPALLMQFGTTTAIFVPRSFDTSTDVDIGVLNSMEDFFSLVGTSSKDWDKVEDSPREVIDLAAFTSDLPNSTSLATRQSEECAARTGWEWLVCENMPESHVKKALGIGLLIYYAPVLLRNWLENCARLLHGGDYVWQTRQAGSLGKRNDIETQVLAQWGAAEHIYFKIPQLSSSVQSRSTDKSGVLEEFELYNEYSFDTASQEIHYRATGGSFTSDASTATLGKRSLFQRQSLSRDYTIFLEVHRVSSARTTASPTCIANTLKRFVDRSSERHRGSCQPMHNRGSFMSNVNIHITPGKTGYRAFDCC</sequence>
<keyword evidence="1" id="KW-0732">Signal</keyword>
<gene>
    <name evidence="2" type="ORF">CKAH01_10246</name>
</gene>
<reference evidence="2" key="1">
    <citation type="submission" date="2023-02" db="EMBL/GenBank/DDBJ databases">
        <title>Colletotrichum kahawae CIFC_Que2 genome sequencing and assembly.</title>
        <authorList>
            <person name="Baroncelli R."/>
        </authorList>
    </citation>
    <scope>NUCLEOTIDE SEQUENCE</scope>
    <source>
        <strain evidence="2">CIFC_Que2</strain>
    </source>
</reference>
<protein>
    <submittedName>
        <fullName evidence="2">Uncharacterized protein</fullName>
    </submittedName>
</protein>
<evidence type="ECO:0000313" key="2">
    <source>
        <dbReference type="EMBL" id="KAK2729432.1"/>
    </source>
</evidence>
<evidence type="ECO:0000256" key="1">
    <source>
        <dbReference type="SAM" id="SignalP"/>
    </source>
</evidence>
<dbReference type="EMBL" id="VYYT01000788">
    <property type="protein sequence ID" value="KAK2729432.1"/>
    <property type="molecule type" value="Genomic_DNA"/>
</dbReference>
<feature type="chain" id="PRO_5041966317" evidence="1">
    <location>
        <begin position="23"/>
        <end position="316"/>
    </location>
</feature>
<evidence type="ECO:0000313" key="3">
    <source>
        <dbReference type="Proteomes" id="UP001281614"/>
    </source>
</evidence>